<dbReference type="InterPro" id="IPR006059">
    <property type="entry name" value="SBP"/>
</dbReference>
<reference evidence="3" key="1">
    <citation type="journal article" date="2019" name="Int. J. Syst. Evol. Microbiol.">
        <title>The Global Catalogue of Microorganisms (GCM) 10K type strain sequencing project: providing services to taxonomists for standard genome sequencing and annotation.</title>
        <authorList>
            <consortium name="The Broad Institute Genomics Platform"/>
            <consortium name="The Broad Institute Genome Sequencing Center for Infectious Disease"/>
            <person name="Wu L."/>
            <person name="Ma J."/>
        </authorList>
    </citation>
    <scope>NUCLEOTIDE SEQUENCE [LARGE SCALE GENOMIC DNA]</scope>
    <source>
        <strain evidence="3">JCM 19125</strain>
    </source>
</reference>
<sequence length="425" mass="45748">MHNSHTTLRRRPVIGAACLLASALAIAGCSGGPSAQDSPPEITALITTEQDAGLQEFYDDFAEETSYSFDPTTSEVNALVEQLRIQINSGTAPDVLRASLGSLTVGVLPLADEGALADLTSEPWVDRVPESYRGLLQSDDKIWAYPTSGQAIVMFYNKPVFERVGVTPPSTWSEFLQVCQDLKDAGTTPIAQGLGTPAMVQFIPYMLAATLVSAENPDIDEQMRAGDTSFVDDPGWNDVFTKYVELIDLGYITPDAIGVTLDGAMQQTAAGEAAMVPLVSSNSPVLLDYFEDRADVGVFALPATDDPDDTHIPLSPELLALNAEAKNPDGAKAWFEFLSDPQRAAEYADRTNTLPVLEGVTPVQSELGDVLKPFLTEQRFTPFVNHRWVNGDTQAALLQNGPLLASHEITIPELLAAMDSAYQLG</sequence>
<feature type="signal peptide" evidence="1">
    <location>
        <begin position="1"/>
        <end position="27"/>
    </location>
</feature>
<name>A0ABP9EZ76_9ACTN</name>
<dbReference type="Gene3D" id="3.40.190.10">
    <property type="entry name" value="Periplasmic binding protein-like II"/>
    <property type="match status" value="2"/>
</dbReference>
<dbReference type="InterPro" id="IPR050490">
    <property type="entry name" value="Bact_solute-bd_prot1"/>
</dbReference>
<feature type="chain" id="PRO_5047241366" evidence="1">
    <location>
        <begin position="28"/>
        <end position="425"/>
    </location>
</feature>
<keyword evidence="1" id="KW-0732">Signal</keyword>
<dbReference type="Proteomes" id="UP001501521">
    <property type="component" value="Unassembled WGS sequence"/>
</dbReference>
<evidence type="ECO:0000313" key="3">
    <source>
        <dbReference type="Proteomes" id="UP001501521"/>
    </source>
</evidence>
<gene>
    <name evidence="2" type="ORF">GCM10025789_03640</name>
</gene>
<organism evidence="2 3">
    <name type="scientific">Tessaracoccus lubricantis</name>
    <dbReference type="NCBI Taxonomy" id="545543"/>
    <lineage>
        <taxon>Bacteria</taxon>
        <taxon>Bacillati</taxon>
        <taxon>Actinomycetota</taxon>
        <taxon>Actinomycetes</taxon>
        <taxon>Propionibacteriales</taxon>
        <taxon>Propionibacteriaceae</taxon>
        <taxon>Tessaracoccus</taxon>
    </lineage>
</organism>
<dbReference type="PROSITE" id="PS51318">
    <property type="entry name" value="TAT"/>
    <property type="match status" value="1"/>
</dbReference>
<dbReference type="PANTHER" id="PTHR43649:SF12">
    <property type="entry name" value="DIACETYLCHITOBIOSE BINDING PROTEIN DASA"/>
    <property type="match status" value="1"/>
</dbReference>
<protein>
    <submittedName>
        <fullName evidence="2">Extracellular solute-binding protein</fullName>
    </submittedName>
</protein>
<proteinExistence type="predicted"/>
<comment type="caution">
    <text evidence="2">The sequence shown here is derived from an EMBL/GenBank/DDBJ whole genome shotgun (WGS) entry which is preliminary data.</text>
</comment>
<dbReference type="InterPro" id="IPR006311">
    <property type="entry name" value="TAT_signal"/>
</dbReference>
<dbReference type="Pfam" id="PF01547">
    <property type="entry name" value="SBP_bac_1"/>
    <property type="match status" value="1"/>
</dbReference>
<dbReference type="PANTHER" id="PTHR43649">
    <property type="entry name" value="ARABINOSE-BINDING PROTEIN-RELATED"/>
    <property type="match status" value="1"/>
</dbReference>
<accession>A0ABP9EZ76</accession>
<dbReference type="EMBL" id="BAABLV010000006">
    <property type="protein sequence ID" value="GAA4890409.1"/>
    <property type="molecule type" value="Genomic_DNA"/>
</dbReference>
<evidence type="ECO:0000256" key="1">
    <source>
        <dbReference type="SAM" id="SignalP"/>
    </source>
</evidence>
<evidence type="ECO:0000313" key="2">
    <source>
        <dbReference type="EMBL" id="GAA4890409.1"/>
    </source>
</evidence>
<dbReference type="SUPFAM" id="SSF53850">
    <property type="entry name" value="Periplasmic binding protein-like II"/>
    <property type="match status" value="1"/>
</dbReference>
<keyword evidence="3" id="KW-1185">Reference proteome</keyword>